<dbReference type="GO" id="GO:1901982">
    <property type="term" value="F:maltose binding"/>
    <property type="evidence" value="ECO:0007669"/>
    <property type="project" value="TreeGrafter"/>
</dbReference>
<evidence type="ECO:0000313" key="7">
    <source>
        <dbReference type="Proteomes" id="UP000231198"/>
    </source>
</evidence>
<keyword evidence="3" id="KW-0732">Signal</keyword>
<comment type="similarity">
    <text evidence="1">Belongs to the bacterial solute-binding protein 1 family.</text>
</comment>
<keyword evidence="5" id="KW-0472">Membrane</keyword>
<proteinExistence type="inferred from homology"/>
<dbReference type="PANTHER" id="PTHR30061">
    <property type="entry name" value="MALTOSE-BINDING PERIPLASMIC PROTEIN"/>
    <property type="match status" value="1"/>
</dbReference>
<name>A0A2H0WW00_9BACT</name>
<dbReference type="InterPro" id="IPR006059">
    <property type="entry name" value="SBP"/>
</dbReference>
<evidence type="ECO:0000313" key="6">
    <source>
        <dbReference type="EMBL" id="PIS16069.1"/>
    </source>
</evidence>
<dbReference type="GO" id="GO:0055052">
    <property type="term" value="C:ATP-binding cassette (ABC) transporter complex, substrate-binding subunit-containing"/>
    <property type="evidence" value="ECO:0007669"/>
    <property type="project" value="TreeGrafter"/>
</dbReference>
<dbReference type="SUPFAM" id="SSF53850">
    <property type="entry name" value="Periplasmic binding protein-like II"/>
    <property type="match status" value="1"/>
</dbReference>
<evidence type="ECO:0000256" key="5">
    <source>
        <dbReference type="SAM" id="Phobius"/>
    </source>
</evidence>
<keyword evidence="2" id="KW-0813">Transport</keyword>
<dbReference type="GO" id="GO:0015768">
    <property type="term" value="P:maltose transport"/>
    <property type="evidence" value="ECO:0007669"/>
    <property type="project" value="TreeGrafter"/>
</dbReference>
<sequence>MQKPIFESVPVENLQPEEVAPNVETPSPEELGGPPPTIPPPPPPMHEEEKSKYVIVIAAAVVFFLLLIVIFRLIFSSRSTSKKITLTYWGLWEEKEVFTPLIQQYQQKNPNITITYEKKTPLEYREKLLARSKNGQGPDIFRFHNTWLPQIKQIASPIPSQIMSNAEFEQTFYKIHQKDLKSGDYYYGLPLEVDGLVLVYNENLFKQAGIQSSPSTWDDIITAVSRISVKDKSGTLINSGIALGTASNIEHFSDILGLLIAQNGADIKQLDQPAASTALEFFRKFAEPPMEVWNDQMPNSMTAFIQEKVAMILVPSWEILTIKSANPDIKLKVVPVPSIPESKSLSLANYWVEGVSKTSKNQIEAWKFLKFLTEKENLTKMYEVQSKIRIFGEPYSRVDLASLLIQNEYIGPVIKQAQDDAYVSLPLVARTFDNGLNDEIILYLTNAVNSTIQGVSYEEALRTAKNGIDQVFQKYTQE</sequence>
<evidence type="ECO:0000256" key="1">
    <source>
        <dbReference type="ARBA" id="ARBA00008520"/>
    </source>
</evidence>
<dbReference type="Pfam" id="PF01547">
    <property type="entry name" value="SBP_bac_1"/>
    <property type="match status" value="1"/>
</dbReference>
<evidence type="ECO:0000256" key="3">
    <source>
        <dbReference type="ARBA" id="ARBA00022729"/>
    </source>
</evidence>
<dbReference type="Proteomes" id="UP000231198">
    <property type="component" value="Unassembled WGS sequence"/>
</dbReference>
<dbReference type="Gene3D" id="3.40.190.10">
    <property type="entry name" value="Periplasmic binding protein-like II"/>
    <property type="match status" value="1"/>
</dbReference>
<gene>
    <name evidence="6" type="ORF">COT62_00315</name>
</gene>
<evidence type="ECO:0008006" key="8">
    <source>
        <dbReference type="Google" id="ProtNLM"/>
    </source>
</evidence>
<keyword evidence="5" id="KW-0812">Transmembrane</keyword>
<dbReference type="EMBL" id="PEZG01000010">
    <property type="protein sequence ID" value="PIS16069.1"/>
    <property type="molecule type" value="Genomic_DNA"/>
</dbReference>
<reference evidence="7" key="1">
    <citation type="submission" date="2017-09" db="EMBL/GenBank/DDBJ databases">
        <title>Depth-based differentiation of microbial function through sediment-hosted aquifers and enrichment of novel symbionts in the deep terrestrial subsurface.</title>
        <authorList>
            <person name="Probst A.J."/>
            <person name="Ladd B."/>
            <person name="Jarett J.K."/>
            <person name="Geller-Mcgrath D.E."/>
            <person name="Sieber C.M.K."/>
            <person name="Emerson J.B."/>
            <person name="Anantharaman K."/>
            <person name="Thomas B.C."/>
            <person name="Malmstrom R."/>
            <person name="Stieglmeier M."/>
            <person name="Klingl A."/>
            <person name="Woyke T."/>
            <person name="Ryan C.M."/>
            <person name="Banfield J.F."/>
        </authorList>
    </citation>
    <scope>NUCLEOTIDE SEQUENCE [LARGE SCALE GENOMIC DNA]</scope>
</reference>
<evidence type="ECO:0000256" key="4">
    <source>
        <dbReference type="SAM" id="MobiDB-lite"/>
    </source>
</evidence>
<feature type="transmembrane region" description="Helical" evidence="5">
    <location>
        <begin position="53"/>
        <end position="75"/>
    </location>
</feature>
<organism evidence="6 7">
    <name type="scientific">Candidatus Roizmanbacteria bacterium CG09_land_8_20_14_0_10_41_9</name>
    <dbReference type="NCBI Taxonomy" id="1974850"/>
    <lineage>
        <taxon>Bacteria</taxon>
        <taxon>Candidatus Roizmaniibacteriota</taxon>
    </lineage>
</organism>
<feature type="region of interest" description="Disordered" evidence="4">
    <location>
        <begin position="1"/>
        <end position="45"/>
    </location>
</feature>
<protein>
    <recommendedName>
        <fullName evidence="8">Sugar ABC transporter substrate-binding protein</fullName>
    </recommendedName>
</protein>
<feature type="compositionally biased region" description="Pro residues" evidence="4">
    <location>
        <begin position="33"/>
        <end position="44"/>
    </location>
</feature>
<dbReference type="AlphaFoldDB" id="A0A2H0WW00"/>
<comment type="caution">
    <text evidence="6">The sequence shown here is derived from an EMBL/GenBank/DDBJ whole genome shotgun (WGS) entry which is preliminary data.</text>
</comment>
<evidence type="ECO:0000256" key="2">
    <source>
        <dbReference type="ARBA" id="ARBA00022448"/>
    </source>
</evidence>
<dbReference type="GO" id="GO:0042956">
    <property type="term" value="P:maltodextrin transmembrane transport"/>
    <property type="evidence" value="ECO:0007669"/>
    <property type="project" value="TreeGrafter"/>
</dbReference>
<keyword evidence="5" id="KW-1133">Transmembrane helix</keyword>
<dbReference type="PANTHER" id="PTHR30061:SF50">
    <property type="entry name" value="MALTOSE_MALTODEXTRIN-BINDING PERIPLASMIC PROTEIN"/>
    <property type="match status" value="1"/>
</dbReference>
<accession>A0A2H0WW00</accession>